<evidence type="ECO:0000259" key="4">
    <source>
        <dbReference type="Pfam" id="PF23359"/>
    </source>
</evidence>
<dbReference type="Pfam" id="PF11774">
    <property type="entry name" value="Lsr2"/>
    <property type="match status" value="1"/>
</dbReference>
<evidence type="ECO:0000256" key="1">
    <source>
        <dbReference type="ARBA" id="ARBA00023125"/>
    </source>
</evidence>
<evidence type="ECO:0000256" key="2">
    <source>
        <dbReference type="SAM" id="MobiDB-lite"/>
    </source>
</evidence>
<reference evidence="5 6" key="1">
    <citation type="submission" date="2021-01" db="EMBL/GenBank/DDBJ databases">
        <title>Whole genome shotgun sequence of Catellatospora chokoriensis NBRC 107358.</title>
        <authorList>
            <person name="Komaki H."/>
            <person name="Tamura T."/>
        </authorList>
    </citation>
    <scope>NUCLEOTIDE SEQUENCE [LARGE SCALE GENOMIC DNA]</scope>
    <source>
        <strain evidence="5 6">NBRC 107358</strain>
    </source>
</reference>
<dbReference type="EMBL" id="BONG01000115">
    <property type="protein sequence ID" value="GIF94744.1"/>
    <property type="molecule type" value="Genomic_DNA"/>
</dbReference>
<dbReference type="GO" id="GO:0016746">
    <property type="term" value="F:acyltransferase activity"/>
    <property type="evidence" value="ECO:0007669"/>
    <property type="project" value="InterPro"/>
</dbReference>
<dbReference type="Proteomes" id="UP000619293">
    <property type="component" value="Unassembled WGS sequence"/>
</dbReference>
<evidence type="ECO:0000259" key="3">
    <source>
        <dbReference type="Pfam" id="PF11774"/>
    </source>
</evidence>
<dbReference type="AlphaFoldDB" id="A0A8J3KF49"/>
<dbReference type="InterPro" id="IPR024412">
    <property type="entry name" value="Lsr2_dim_dom"/>
</dbReference>
<keyword evidence="1" id="KW-0238">DNA-binding</keyword>
<evidence type="ECO:0000313" key="6">
    <source>
        <dbReference type="Proteomes" id="UP000619293"/>
    </source>
</evidence>
<dbReference type="RefSeq" id="WP_191844025.1">
    <property type="nucleotide sequence ID" value="NZ_BAAALB010000041.1"/>
</dbReference>
<feature type="domain" description="Lsr2 DNA-binding" evidence="4">
    <location>
        <begin position="79"/>
        <end position="110"/>
    </location>
</feature>
<proteinExistence type="predicted"/>
<comment type="caution">
    <text evidence="5">The sequence shown here is derived from an EMBL/GenBank/DDBJ whole genome shotgun (WGS) entry which is preliminary data.</text>
</comment>
<dbReference type="InterPro" id="IPR036625">
    <property type="entry name" value="E3-bd_dom_sf"/>
</dbReference>
<name>A0A8J3KF49_9ACTN</name>
<protein>
    <submittedName>
        <fullName evidence="5">Lsr2 family protein</fullName>
    </submittedName>
</protein>
<keyword evidence="6" id="KW-1185">Reference proteome</keyword>
<gene>
    <name evidence="5" type="ORF">Cch02nite_81880</name>
</gene>
<dbReference type="InterPro" id="IPR055370">
    <property type="entry name" value="Lsr2_DNA-bd"/>
</dbReference>
<dbReference type="Pfam" id="PF23359">
    <property type="entry name" value="Lsr2_DNA-bd"/>
    <property type="match status" value="1"/>
</dbReference>
<organism evidence="5 6">
    <name type="scientific">Catellatospora chokoriensis</name>
    <dbReference type="NCBI Taxonomy" id="310353"/>
    <lineage>
        <taxon>Bacteria</taxon>
        <taxon>Bacillati</taxon>
        <taxon>Actinomycetota</taxon>
        <taxon>Actinomycetes</taxon>
        <taxon>Micromonosporales</taxon>
        <taxon>Micromonosporaceae</taxon>
        <taxon>Catellatospora</taxon>
    </lineage>
</organism>
<sequence length="113" mass="12035">MARRTIVVSTDDLDGSDASVESTRFSYEGVAYEIDLSAPNRALLAAALAPFIAAGRRSLDGNGKGRGARPTADGQAAFNRRVRDWSATRGEPVAERGRIPQKTVDAYLAAGLR</sequence>
<dbReference type="Gene3D" id="4.10.320.10">
    <property type="entry name" value="E3-binding domain"/>
    <property type="match status" value="1"/>
</dbReference>
<dbReference type="GO" id="GO:0003677">
    <property type="term" value="F:DNA binding"/>
    <property type="evidence" value="ECO:0007669"/>
    <property type="project" value="UniProtKB-KW"/>
</dbReference>
<dbReference type="Gene3D" id="3.30.60.230">
    <property type="entry name" value="Lsr2, dimerization domain"/>
    <property type="match status" value="1"/>
</dbReference>
<dbReference type="InterPro" id="IPR042261">
    <property type="entry name" value="Lsr2-like_dimerization"/>
</dbReference>
<feature type="region of interest" description="Disordered" evidence="2">
    <location>
        <begin position="57"/>
        <end position="77"/>
    </location>
</feature>
<accession>A0A8J3KF49</accession>
<feature type="domain" description="Lsr2 dimerization" evidence="3">
    <location>
        <begin position="1"/>
        <end position="57"/>
    </location>
</feature>
<evidence type="ECO:0000313" key="5">
    <source>
        <dbReference type="EMBL" id="GIF94744.1"/>
    </source>
</evidence>